<feature type="compositionally biased region" description="Low complexity" evidence="1">
    <location>
        <begin position="153"/>
        <end position="167"/>
    </location>
</feature>
<gene>
    <name evidence="2" type="ORF">ACFQLX_13460</name>
</gene>
<evidence type="ECO:0000256" key="1">
    <source>
        <dbReference type="SAM" id="MobiDB-lite"/>
    </source>
</evidence>
<feature type="region of interest" description="Disordered" evidence="1">
    <location>
        <begin position="150"/>
        <end position="185"/>
    </location>
</feature>
<organism evidence="2 3">
    <name type="scientific">Streptomyces polyrhachis</name>
    <dbReference type="NCBI Taxonomy" id="1282885"/>
    <lineage>
        <taxon>Bacteria</taxon>
        <taxon>Bacillati</taxon>
        <taxon>Actinomycetota</taxon>
        <taxon>Actinomycetes</taxon>
        <taxon>Kitasatosporales</taxon>
        <taxon>Streptomycetaceae</taxon>
        <taxon>Streptomyces</taxon>
    </lineage>
</organism>
<protein>
    <submittedName>
        <fullName evidence="2">Transcriptional regulator</fullName>
    </submittedName>
</protein>
<name>A0ABW2GHH3_9ACTN</name>
<evidence type="ECO:0000313" key="2">
    <source>
        <dbReference type="EMBL" id="MFC7219166.1"/>
    </source>
</evidence>
<dbReference type="Proteomes" id="UP001596413">
    <property type="component" value="Unassembled WGS sequence"/>
</dbReference>
<comment type="caution">
    <text evidence="2">The sequence shown here is derived from an EMBL/GenBank/DDBJ whole genome shotgun (WGS) entry which is preliminary data.</text>
</comment>
<dbReference type="InterPro" id="IPR011990">
    <property type="entry name" value="TPR-like_helical_dom_sf"/>
</dbReference>
<sequence length="492" mass="51955">MAARPIITRQPNERLRYLVHEAGCSNAGLARRVNIVGAEHGLDLRYDKTSVARWLRGQQPRGRTPAMVAEALGRKMGRPVTVEEIGMSDSRRLSAAIGLGYAAGPAEAVDQARRLWRGDVSRQPFLSEAPPLAAVLVEPSRDWLIGEAAPRPGQAARSGQAATAALHPPRPPAGLRPAPPGRGDVPAVRMATDRLVTLDRRHGSALIRPIAVHYLDSVVGPLLGGVREEAGERTTARELYAAAARLTELAGSMAVDAGRPALALRYYIQALRLAEAGGDRGLGGYVLCAGMSRLAAVLGSPREARQLARTALEGTRDRVGSRALALFHATEARAAAAAGDAAGCQEAAGRALAAMERAEARTGPEPVWIAHFDRAYLADELAHCHRDLGQPAAAARRAQEALAGHPPGRVRRRAIDLALLASAQAEQREIERACGTGLQAVELLGDLGSARATAYVAELAQLLRPHSEASAVREFQERLAGIGTSPAAAGSR</sequence>
<accession>A0ABW2GHH3</accession>
<dbReference type="Gene3D" id="1.25.40.10">
    <property type="entry name" value="Tetratricopeptide repeat domain"/>
    <property type="match status" value="1"/>
</dbReference>
<evidence type="ECO:0000313" key="3">
    <source>
        <dbReference type="Proteomes" id="UP001596413"/>
    </source>
</evidence>
<dbReference type="EMBL" id="JBHSZO010000018">
    <property type="protein sequence ID" value="MFC7219166.1"/>
    <property type="molecule type" value="Genomic_DNA"/>
</dbReference>
<keyword evidence="3" id="KW-1185">Reference proteome</keyword>
<dbReference type="RefSeq" id="WP_386414718.1">
    <property type="nucleotide sequence ID" value="NZ_JBHSZO010000018.1"/>
</dbReference>
<feature type="compositionally biased region" description="Pro residues" evidence="1">
    <location>
        <begin position="168"/>
        <end position="180"/>
    </location>
</feature>
<proteinExistence type="predicted"/>
<reference evidence="3" key="1">
    <citation type="journal article" date="2019" name="Int. J. Syst. Evol. Microbiol.">
        <title>The Global Catalogue of Microorganisms (GCM) 10K type strain sequencing project: providing services to taxonomists for standard genome sequencing and annotation.</title>
        <authorList>
            <consortium name="The Broad Institute Genomics Platform"/>
            <consortium name="The Broad Institute Genome Sequencing Center for Infectious Disease"/>
            <person name="Wu L."/>
            <person name="Ma J."/>
        </authorList>
    </citation>
    <scope>NUCLEOTIDE SEQUENCE [LARGE SCALE GENOMIC DNA]</scope>
    <source>
        <strain evidence="3">CGMCC 1.13681</strain>
    </source>
</reference>